<dbReference type="Pfam" id="PF01871">
    <property type="entry name" value="AMMECR1"/>
    <property type="match status" value="1"/>
</dbReference>
<reference evidence="2 4" key="1">
    <citation type="journal article" date="2016" name="PLoS ONE">
        <title>Sequence Assembly of Yarrowia lipolytica Strain W29/CLIB89 Shows Transposable Element Diversity.</title>
        <authorList>
            <person name="Magnan C."/>
            <person name="Yu J."/>
            <person name="Chang I."/>
            <person name="Jahn E."/>
            <person name="Kanomata Y."/>
            <person name="Wu J."/>
            <person name="Zeller M."/>
            <person name="Oakes M."/>
            <person name="Baldi P."/>
            <person name="Sandmeyer S."/>
        </authorList>
    </citation>
    <scope>NUCLEOTIDE SEQUENCE [LARGE SCALE GENOMIC DNA]</scope>
    <source>
        <strain evidence="2">CLIB89</strain>
        <strain evidence="4">CLIB89(W29)</strain>
    </source>
</reference>
<dbReference type="Proteomes" id="UP000256601">
    <property type="component" value="Unassembled WGS sequence"/>
</dbReference>
<dbReference type="InterPro" id="IPR027485">
    <property type="entry name" value="AMMECR1_N"/>
</dbReference>
<feature type="domain" description="AMMECR1" evidence="1">
    <location>
        <begin position="3"/>
        <end position="200"/>
    </location>
</feature>
<proteinExistence type="predicted"/>
<dbReference type="PANTHER" id="PTHR13016">
    <property type="entry name" value="AMMECR1 HOMOLOG"/>
    <property type="match status" value="1"/>
</dbReference>
<name>A0A1D8NJ76_YARLL</name>
<dbReference type="PANTHER" id="PTHR13016:SF0">
    <property type="entry name" value="AMME SYNDROME CANDIDATE GENE 1 PROTEIN"/>
    <property type="match status" value="1"/>
</dbReference>
<accession>A0A1D8NJ76</accession>
<dbReference type="EMBL" id="CP017557">
    <property type="protein sequence ID" value="AOW05686.1"/>
    <property type="molecule type" value="Genomic_DNA"/>
</dbReference>
<evidence type="ECO:0000313" key="2">
    <source>
        <dbReference type="EMBL" id="AOW05686.1"/>
    </source>
</evidence>
<dbReference type="VEuPathDB" id="FungiDB:YALI0_E20141g"/>
<dbReference type="Proteomes" id="UP000182444">
    <property type="component" value="Chromosome 1E"/>
</dbReference>
<dbReference type="RefSeq" id="XP_504175.2">
    <property type="nucleotide sequence ID" value="XM_504175.2"/>
</dbReference>
<evidence type="ECO:0000259" key="1">
    <source>
        <dbReference type="PROSITE" id="PS51112"/>
    </source>
</evidence>
<dbReference type="Gene3D" id="3.30.700.20">
    <property type="entry name" value="Hypothetical protein ph0010, domain 1"/>
    <property type="match status" value="1"/>
</dbReference>
<evidence type="ECO:0000313" key="5">
    <source>
        <dbReference type="Proteomes" id="UP000256601"/>
    </source>
</evidence>
<sequence length="200" mass="22638">MAISPSPFAAVAFEALWAKLNNAAPRPLTYFAEKLSTDVKSVEHKKFPLFVTWNTVEASGEHDLRGCIGTFAPMELEKGLSRFAIESGLHDTRFAPISKSELPSLECEVTLLSNFTKANDIWDWTVGEHGIRIAFDYRGSDYGATFLPHVASEYNWTQRQTLEQLVRKAGARAKLDDLDIELTRYDGKVYSINWEQYKNL</sequence>
<dbReference type="PROSITE" id="PS51112">
    <property type="entry name" value="AMMECR1"/>
    <property type="match status" value="1"/>
</dbReference>
<protein>
    <submittedName>
        <fullName evidence="3">AMMECR1 domain-containing protein</fullName>
    </submittedName>
</protein>
<dbReference type="eggNOG" id="KOG3274">
    <property type="taxonomic scope" value="Eukaryota"/>
</dbReference>
<dbReference type="KEGG" id="yli:2911806"/>
<dbReference type="OrthoDB" id="24630at2759"/>
<dbReference type="NCBIfam" id="TIGR00296">
    <property type="entry name" value="TIGR00296 family protein"/>
    <property type="match status" value="1"/>
</dbReference>
<gene>
    <name evidence="3" type="ORF">B0I71DRAFT_136975</name>
    <name evidence="2" type="ORF">YALI1_E23967g</name>
</gene>
<evidence type="ECO:0000313" key="4">
    <source>
        <dbReference type="Proteomes" id="UP000182444"/>
    </source>
</evidence>
<organism evidence="2 4">
    <name type="scientific">Yarrowia lipolytica</name>
    <name type="common">Candida lipolytica</name>
    <dbReference type="NCBI Taxonomy" id="4952"/>
    <lineage>
        <taxon>Eukaryota</taxon>
        <taxon>Fungi</taxon>
        <taxon>Dikarya</taxon>
        <taxon>Ascomycota</taxon>
        <taxon>Saccharomycotina</taxon>
        <taxon>Dipodascomycetes</taxon>
        <taxon>Dipodascales</taxon>
        <taxon>Dipodascales incertae sedis</taxon>
        <taxon>Yarrowia</taxon>
    </lineage>
</organism>
<dbReference type="InterPro" id="IPR023473">
    <property type="entry name" value="AMMECR1"/>
</dbReference>
<dbReference type="GeneID" id="2911806"/>
<dbReference type="SUPFAM" id="SSF143447">
    <property type="entry name" value="AMMECR1-like"/>
    <property type="match status" value="1"/>
</dbReference>
<reference evidence="3 5" key="2">
    <citation type="submission" date="2018-07" db="EMBL/GenBank/DDBJ databases">
        <title>Draft Genome Assemblies for Five Robust Yarrowia lipolytica Strains Exhibiting High Lipid Production and Pentose Sugar Utilization and Sugar Alcohol Secretion from Undetoxified Lignocellulosic Biomass Hydrolysates.</title>
        <authorList>
            <consortium name="DOE Joint Genome Institute"/>
            <person name="Walker C."/>
            <person name="Ryu S."/>
            <person name="Na H."/>
            <person name="Zane M."/>
            <person name="LaButti K."/>
            <person name="Lipzen A."/>
            <person name="Haridas S."/>
            <person name="Barry K."/>
            <person name="Grigoriev I.V."/>
            <person name="Quarterman J."/>
            <person name="Slininger P."/>
            <person name="Dien B."/>
            <person name="Trinh C.T."/>
        </authorList>
    </citation>
    <scope>NUCLEOTIDE SEQUENCE [LARGE SCALE GENOMIC DNA]</scope>
    <source>
        <strain evidence="3 5">YB392</strain>
    </source>
</reference>
<dbReference type="OMA" id="LFITWNK"/>
<evidence type="ECO:0000313" key="3">
    <source>
        <dbReference type="EMBL" id="RDW22802.1"/>
    </source>
</evidence>
<dbReference type="AlphaFoldDB" id="A0A1D8NJ76"/>
<dbReference type="EMBL" id="KZ859149">
    <property type="protein sequence ID" value="RDW22802.1"/>
    <property type="molecule type" value="Genomic_DNA"/>
</dbReference>
<dbReference type="InterPro" id="IPR002733">
    <property type="entry name" value="AMMECR1_domain"/>
</dbReference>
<dbReference type="VEuPathDB" id="FungiDB:YALI1_E23967g"/>
<dbReference type="InterPro" id="IPR036071">
    <property type="entry name" value="AMMECR1_dom_sf"/>
</dbReference>